<evidence type="ECO:0000259" key="8">
    <source>
        <dbReference type="PROSITE" id="PS51754"/>
    </source>
</evidence>
<dbReference type="EMBL" id="BKCP01008292">
    <property type="protein sequence ID" value="GER48368.1"/>
    <property type="molecule type" value="Genomic_DNA"/>
</dbReference>
<dbReference type="GO" id="GO:0005634">
    <property type="term" value="C:nucleus"/>
    <property type="evidence" value="ECO:0007669"/>
    <property type="project" value="UniProtKB-SubCell"/>
</dbReference>
<proteinExistence type="predicted"/>
<dbReference type="InterPro" id="IPR038933">
    <property type="entry name" value="Ovate"/>
</dbReference>
<keyword evidence="3 6" id="KW-0805">Transcription regulation</keyword>
<reference evidence="10" key="1">
    <citation type="journal article" date="2019" name="Curr. Biol.">
        <title>Genome Sequence of Striga asiatica Provides Insight into the Evolution of Plant Parasitism.</title>
        <authorList>
            <person name="Yoshida S."/>
            <person name="Kim S."/>
            <person name="Wafula E.K."/>
            <person name="Tanskanen J."/>
            <person name="Kim Y.M."/>
            <person name="Honaas L."/>
            <person name="Yang Z."/>
            <person name="Spallek T."/>
            <person name="Conn C.E."/>
            <person name="Ichihashi Y."/>
            <person name="Cheong K."/>
            <person name="Cui S."/>
            <person name="Der J.P."/>
            <person name="Gundlach H."/>
            <person name="Jiao Y."/>
            <person name="Hori C."/>
            <person name="Ishida J.K."/>
            <person name="Kasahara H."/>
            <person name="Kiba T."/>
            <person name="Kim M.S."/>
            <person name="Koo N."/>
            <person name="Laohavisit A."/>
            <person name="Lee Y.H."/>
            <person name="Lumba S."/>
            <person name="McCourt P."/>
            <person name="Mortimer J.C."/>
            <person name="Mutuku J.M."/>
            <person name="Nomura T."/>
            <person name="Sasaki-Sekimoto Y."/>
            <person name="Seto Y."/>
            <person name="Wang Y."/>
            <person name="Wakatake T."/>
            <person name="Sakakibara H."/>
            <person name="Demura T."/>
            <person name="Yamaguchi S."/>
            <person name="Yoneyama K."/>
            <person name="Manabe R.I."/>
            <person name="Nelson D.C."/>
            <person name="Schulman A.H."/>
            <person name="Timko M.P."/>
            <person name="dePamphilis C.W."/>
            <person name="Choi D."/>
            <person name="Shirasu K."/>
        </authorList>
    </citation>
    <scope>NUCLEOTIDE SEQUENCE [LARGE SCALE GENOMIC DNA]</scope>
    <source>
        <strain evidence="10">cv. UVA1</strain>
    </source>
</reference>
<evidence type="ECO:0000256" key="4">
    <source>
        <dbReference type="ARBA" id="ARBA00023163"/>
    </source>
</evidence>
<comment type="caution">
    <text evidence="9">The sequence shown here is derived from an EMBL/GenBank/DDBJ whole genome shotgun (WGS) entry which is preliminary data.</text>
</comment>
<evidence type="ECO:0000256" key="6">
    <source>
        <dbReference type="RuleBase" id="RU367028"/>
    </source>
</evidence>
<dbReference type="OrthoDB" id="689980at2759"/>
<evidence type="ECO:0000256" key="7">
    <source>
        <dbReference type="SAM" id="MobiDB-lite"/>
    </source>
</evidence>
<feature type="region of interest" description="Disordered" evidence="7">
    <location>
        <begin position="120"/>
        <end position="148"/>
    </location>
</feature>
<dbReference type="NCBIfam" id="TIGR01568">
    <property type="entry name" value="A_thal_3678"/>
    <property type="match status" value="1"/>
</dbReference>
<dbReference type="AlphaFoldDB" id="A0A5A7QU00"/>
<keyword evidence="4 6" id="KW-0804">Transcription</keyword>
<keyword evidence="2 6" id="KW-0678">Repressor</keyword>
<evidence type="ECO:0000256" key="5">
    <source>
        <dbReference type="ARBA" id="ARBA00023242"/>
    </source>
</evidence>
<dbReference type="GO" id="GO:0045892">
    <property type="term" value="P:negative regulation of DNA-templated transcription"/>
    <property type="evidence" value="ECO:0007669"/>
    <property type="project" value="UniProtKB-UniRule"/>
</dbReference>
<evidence type="ECO:0000313" key="10">
    <source>
        <dbReference type="Proteomes" id="UP000325081"/>
    </source>
</evidence>
<evidence type="ECO:0000313" key="9">
    <source>
        <dbReference type="EMBL" id="GER48368.1"/>
    </source>
</evidence>
<dbReference type="PANTHER" id="PTHR33057">
    <property type="entry name" value="TRANSCRIPTION REPRESSOR OFP7-RELATED"/>
    <property type="match status" value="1"/>
</dbReference>
<name>A0A5A7QU00_STRAF</name>
<evidence type="ECO:0000256" key="1">
    <source>
        <dbReference type="ARBA" id="ARBA00004123"/>
    </source>
</evidence>
<gene>
    <name evidence="9" type="ORF">STAS_25520</name>
</gene>
<dbReference type="Proteomes" id="UP000325081">
    <property type="component" value="Unassembled WGS sequence"/>
</dbReference>
<comment type="subcellular location">
    <subcellularLocation>
        <location evidence="1 6">Nucleus</location>
    </subcellularLocation>
</comment>
<dbReference type="InterPro" id="IPR006458">
    <property type="entry name" value="Ovate_C"/>
</dbReference>
<keyword evidence="10" id="KW-1185">Reference proteome</keyword>
<keyword evidence="5 6" id="KW-0539">Nucleus</keyword>
<dbReference type="PANTHER" id="PTHR33057:SF117">
    <property type="entry name" value="TRANSCRIPTION REPRESSOR OFP14"/>
    <property type="match status" value="1"/>
</dbReference>
<feature type="compositionally biased region" description="Low complexity" evidence="7">
    <location>
        <begin position="122"/>
        <end position="148"/>
    </location>
</feature>
<evidence type="ECO:0000256" key="2">
    <source>
        <dbReference type="ARBA" id="ARBA00022491"/>
    </source>
</evidence>
<comment type="function">
    <text evidence="6">Transcriptional repressor that regulates multiple aspects of plant growth and development.</text>
</comment>
<sequence>MPKQIQRSLQECLSKMKISNKQLQFPIRSCRRSKTSSFAVTAVGDAKDNDDDAVTLSDIDKFLFENFRSLYPDGRKSGEAPKTTPFLFESPRLLEIPPPPENLCGSARFFVAAGSSSSLIVDDPPSSTSSADSSSSSSAAANGSSPAAAAPDDFIALLTYSPSPYEDFRRSMQEMVDARAEHNGRVDWEFLEELLFCYLDLNNKKAYRYILRAFVDLIVGLRENSGRVQAARPSLGGGGWRRRLI</sequence>
<accession>A0A5A7QU00</accession>
<feature type="domain" description="OVATE" evidence="8">
    <location>
        <begin position="157"/>
        <end position="220"/>
    </location>
</feature>
<dbReference type="PROSITE" id="PS51754">
    <property type="entry name" value="OVATE"/>
    <property type="match status" value="1"/>
</dbReference>
<dbReference type="Pfam" id="PF04844">
    <property type="entry name" value="Ovate"/>
    <property type="match status" value="1"/>
</dbReference>
<organism evidence="9 10">
    <name type="scientific">Striga asiatica</name>
    <name type="common">Asiatic witchweed</name>
    <name type="synonym">Buchnera asiatica</name>
    <dbReference type="NCBI Taxonomy" id="4170"/>
    <lineage>
        <taxon>Eukaryota</taxon>
        <taxon>Viridiplantae</taxon>
        <taxon>Streptophyta</taxon>
        <taxon>Embryophyta</taxon>
        <taxon>Tracheophyta</taxon>
        <taxon>Spermatophyta</taxon>
        <taxon>Magnoliopsida</taxon>
        <taxon>eudicotyledons</taxon>
        <taxon>Gunneridae</taxon>
        <taxon>Pentapetalae</taxon>
        <taxon>asterids</taxon>
        <taxon>lamiids</taxon>
        <taxon>Lamiales</taxon>
        <taxon>Orobanchaceae</taxon>
        <taxon>Buchnereae</taxon>
        <taxon>Striga</taxon>
    </lineage>
</organism>
<evidence type="ECO:0000256" key="3">
    <source>
        <dbReference type="ARBA" id="ARBA00023015"/>
    </source>
</evidence>
<protein>
    <recommendedName>
        <fullName evidence="6">Transcription repressor</fullName>
    </recommendedName>
    <alternativeName>
        <fullName evidence="6">Ovate family protein</fullName>
    </alternativeName>
</protein>